<organism evidence="2 3">
    <name type="scientific">Seminavis robusta</name>
    <dbReference type="NCBI Taxonomy" id="568900"/>
    <lineage>
        <taxon>Eukaryota</taxon>
        <taxon>Sar</taxon>
        <taxon>Stramenopiles</taxon>
        <taxon>Ochrophyta</taxon>
        <taxon>Bacillariophyta</taxon>
        <taxon>Bacillariophyceae</taxon>
        <taxon>Bacillariophycidae</taxon>
        <taxon>Naviculales</taxon>
        <taxon>Naviculaceae</taxon>
        <taxon>Seminavis</taxon>
    </lineage>
</organism>
<gene>
    <name evidence="2" type="ORF">SEMRO_143_G066500.1</name>
</gene>
<dbReference type="GO" id="GO:1990130">
    <property type="term" value="C:GATOR1 complex"/>
    <property type="evidence" value="ECO:0007669"/>
    <property type="project" value="TreeGrafter"/>
</dbReference>
<protein>
    <submittedName>
        <fullName evidence="2">Uncharacterized protein</fullName>
    </submittedName>
</protein>
<dbReference type="GO" id="GO:0034198">
    <property type="term" value="P:cellular response to amino acid starvation"/>
    <property type="evidence" value="ECO:0007669"/>
    <property type="project" value="TreeGrafter"/>
</dbReference>
<dbReference type="GO" id="GO:0010508">
    <property type="term" value="P:positive regulation of autophagy"/>
    <property type="evidence" value="ECO:0007669"/>
    <property type="project" value="TreeGrafter"/>
</dbReference>
<reference evidence="2" key="1">
    <citation type="submission" date="2020-06" db="EMBL/GenBank/DDBJ databases">
        <authorList>
            <consortium name="Plant Systems Biology data submission"/>
        </authorList>
    </citation>
    <scope>NUCLEOTIDE SEQUENCE</scope>
    <source>
        <strain evidence="2">D6</strain>
    </source>
</reference>
<dbReference type="Proteomes" id="UP001153069">
    <property type="component" value="Unassembled WGS sequence"/>
</dbReference>
<keyword evidence="3" id="KW-1185">Reference proteome</keyword>
<evidence type="ECO:0000313" key="2">
    <source>
        <dbReference type="EMBL" id="CAB9502675.1"/>
    </source>
</evidence>
<dbReference type="OrthoDB" id="18648at2759"/>
<feature type="compositionally biased region" description="Low complexity" evidence="1">
    <location>
        <begin position="723"/>
        <end position="740"/>
    </location>
</feature>
<dbReference type="AlphaFoldDB" id="A0A9N8H7Y6"/>
<dbReference type="PANTHER" id="PTHR13153">
    <property type="entry name" value="CGTHBA PROTEIN -14 GENE PROTEIN"/>
    <property type="match status" value="1"/>
</dbReference>
<accession>A0A9N8H7Y6</accession>
<name>A0A9N8H7Y6_9STRA</name>
<dbReference type="InterPro" id="IPR005365">
    <property type="entry name" value="Npr3"/>
</dbReference>
<evidence type="ECO:0000313" key="3">
    <source>
        <dbReference type="Proteomes" id="UP001153069"/>
    </source>
</evidence>
<sequence length="818" mass="88057">MTAGSNNGTGDASGSINDMHLSPFRVLGIALVVDQLGKEARMAFRYPTSLNSGTTSDRGGDNHHYPTMKSSSSSSNELFFTLSSRQMAKLFRPKHALCGQPMTLSVGGTVFCFRAVLMGDSSVESSSNHHSNSNNNEATTAAAASSSASVTSSNSNNTNNNTATNNNLHTNSDQLVLFSVIVALAPQIDISSIPISGWYEGNDNENQADLLNQSLHRFYSSASVGGSSDGMGSHSSHIPVSQENHRASASFLAIRRVQLSLARLCRVLEREEKRCRYISIQTNHFFRIRAELQKKWEAGVVVPPNGAGAGNTKPPSSPKSEFSGKGPSAAERSKKGAAHHRRGNSFSHGILGGGDASVKEHRRKDSTSSTNPHPTPSAELLEEDKEQEILEQILASGPQKEDGADRQQHGNLGRELVHVFHALSRNDHDFPPSPSVLSGRDGVVYVNRHIAVAMEAVSQPKTLSSAQQKLNSVIVRPYHTLIFPIANASPSQLLQALQSSGFTVPLQQLLLMVRPSKPLMDIAVDANLKLSVTMELANYMVSHGACVASTVLTRASRLACKRVDRIQELALDFSQTFDDWSVSLFLIVNFLTNNGRTLGESMKALTTGDDVVSASLRAGILSAMFHEDDTDEYIFVENNDEGVNGVVVNGPGYVSPGPSEDLKQHQLLHPRSEELDEVLYSMAIWLLSHQVLAHVQDYLVLHSSVSSGNSSHPPTTAPLAGSPDATMPTKTTPAAATTNADGKASRVDASTAEPPMTFDDSLLKELHESDCLNGNASIVAISWRLGLDEGRLRAWAARHDKLRIVSRVAATGDDWGAV</sequence>
<proteinExistence type="predicted"/>
<feature type="region of interest" description="Disordered" evidence="1">
    <location>
        <begin position="303"/>
        <end position="379"/>
    </location>
</feature>
<dbReference type="PANTHER" id="PTHR13153:SF5">
    <property type="entry name" value="GATOR COMPLEX PROTEIN NPRL3"/>
    <property type="match status" value="1"/>
</dbReference>
<comment type="caution">
    <text evidence="2">The sequence shown here is derived from an EMBL/GenBank/DDBJ whole genome shotgun (WGS) entry which is preliminary data.</text>
</comment>
<feature type="region of interest" description="Disordered" evidence="1">
    <location>
        <begin position="705"/>
        <end position="753"/>
    </location>
</feature>
<feature type="compositionally biased region" description="Basic and acidic residues" evidence="1">
    <location>
        <begin position="357"/>
        <end position="366"/>
    </location>
</feature>
<feature type="region of interest" description="Disordered" evidence="1">
    <location>
        <begin position="50"/>
        <end position="74"/>
    </location>
</feature>
<dbReference type="EMBL" id="CAICTM010000142">
    <property type="protein sequence ID" value="CAB9502675.1"/>
    <property type="molecule type" value="Genomic_DNA"/>
</dbReference>
<dbReference type="GO" id="GO:1904262">
    <property type="term" value="P:negative regulation of TORC1 signaling"/>
    <property type="evidence" value="ECO:0007669"/>
    <property type="project" value="TreeGrafter"/>
</dbReference>
<feature type="region of interest" description="Disordered" evidence="1">
    <location>
        <begin position="123"/>
        <end position="167"/>
    </location>
</feature>
<evidence type="ECO:0000256" key="1">
    <source>
        <dbReference type="SAM" id="MobiDB-lite"/>
    </source>
</evidence>
<dbReference type="GO" id="GO:0038202">
    <property type="term" value="P:TORC1 signaling"/>
    <property type="evidence" value="ECO:0007669"/>
    <property type="project" value="TreeGrafter"/>
</dbReference>